<keyword evidence="2" id="KW-1185">Reference proteome</keyword>
<dbReference type="EMBL" id="CP113797">
    <property type="protein sequence ID" value="WAL59791.1"/>
    <property type="molecule type" value="Genomic_DNA"/>
</dbReference>
<sequence length="42" mass="4795">MQQELAHLSHLFTLATDRAIASPVTFMRSPSDRIEIQYGYLS</sequence>
<name>A0A9E9C494_9CYAN</name>
<dbReference type="KEGG" id="tsin:OXH18_21865"/>
<proteinExistence type="predicted"/>
<evidence type="ECO:0000313" key="1">
    <source>
        <dbReference type="EMBL" id="WAL59791.1"/>
    </source>
</evidence>
<dbReference type="RefSeq" id="WP_268609593.1">
    <property type="nucleotide sequence ID" value="NZ_CP113797.1"/>
</dbReference>
<protein>
    <submittedName>
        <fullName evidence="1">Uncharacterized protein</fullName>
    </submittedName>
</protein>
<gene>
    <name evidence="1" type="ORF">OXH18_21865</name>
</gene>
<evidence type="ECO:0000313" key="2">
    <source>
        <dbReference type="Proteomes" id="UP001163152"/>
    </source>
</evidence>
<dbReference type="AlphaFoldDB" id="A0A9E9C494"/>
<reference evidence="1" key="1">
    <citation type="submission" date="2022-12" db="EMBL/GenBank/DDBJ databases">
        <title>Polyphasic identification of a Novel Hot-Spring Cyanobacterium Ocullathermofonsia sinensis gen nov. sp. nov. and Genomic Insights on its Adaptations to the Thermal Habitat.</title>
        <authorList>
            <person name="Daroch M."/>
            <person name="Tang J."/>
            <person name="Jiang Y."/>
        </authorList>
    </citation>
    <scope>NUCLEOTIDE SEQUENCE</scope>
    <source>
        <strain evidence="1">PKUAC-SCTA174</strain>
    </source>
</reference>
<organism evidence="1 2">
    <name type="scientific">Thermocoleostomius sinensis A174</name>
    <dbReference type="NCBI Taxonomy" id="2016057"/>
    <lineage>
        <taxon>Bacteria</taxon>
        <taxon>Bacillati</taxon>
        <taxon>Cyanobacteriota</taxon>
        <taxon>Cyanophyceae</taxon>
        <taxon>Oculatellales</taxon>
        <taxon>Oculatellaceae</taxon>
        <taxon>Thermocoleostomius</taxon>
    </lineage>
</organism>
<dbReference type="Proteomes" id="UP001163152">
    <property type="component" value="Chromosome"/>
</dbReference>
<accession>A0A9E9C494</accession>